<dbReference type="InterPro" id="IPR042214">
    <property type="entry name" value="TruD_catalytic"/>
</dbReference>
<keyword evidence="7" id="KW-1185">Reference proteome</keyword>
<dbReference type="InterPro" id="IPR020103">
    <property type="entry name" value="PsdUridine_synth_cat_dom_sf"/>
</dbReference>
<dbReference type="EMBL" id="SNYQ01000009">
    <property type="protein sequence ID" value="TDQ56667.1"/>
    <property type="molecule type" value="Genomic_DNA"/>
</dbReference>
<proteinExistence type="inferred from homology"/>
<keyword evidence="2 4" id="KW-0819">tRNA processing</keyword>
<dbReference type="InterPro" id="IPR043165">
    <property type="entry name" value="TruD_insert_sf"/>
</dbReference>
<reference evidence="6 7" key="1">
    <citation type="submission" date="2019-03" db="EMBL/GenBank/DDBJ databases">
        <title>Genomic Encyclopedia of Type Strains, Phase IV (KMG-IV): sequencing the most valuable type-strain genomes for metagenomic binning, comparative biology and taxonomic classification.</title>
        <authorList>
            <person name="Goeker M."/>
        </authorList>
    </citation>
    <scope>NUCLEOTIDE SEQUENCE [LARGE SCALE GENOMIC DNA]</scope>
    <source>
        <strain evidence="6 7">DSM 28403</strain>
    </source>
</reference>
<dbReference type="PROSITE" id="PS01268">
    <property type="entry name" value="UPF0024"/>
    <property type="match status" value="1"/>
</dbReference>
<dbReference type="EC" id="5.4.99.27" evidence="4"/>
<dbReference type="GO" id="GO:0160150">
    <property type="term" value="F:tRNA pseudouridine(13) synthase activity"/>
    <property type="evidence" value="ECO:0007669"/>
    <property type="project" value="UniProtKB-EC"/>
</dbReference>
<comment type="caution">
    <text evidence="6">The sequence shown here is derived from an EMBL/GenBank/DDBJ whole genome shotgun (WGS) entry which is preliminary data.</text>
</comment>
<protein>
    <recommendedName>
        <fullName evidence="4">tRNA pseudouridine synthase D</fullName>
        <ecNumber evidence="4">5.4.99.27</ecNumber>
    </recommendedName>
    <alternativeName>
        <fullName evidence="4">tRNA pseudouridine(13) synthase</fullName>
    </alternativeName>
    <alternativeName>
        <fullName evidence="4">tRNA pseudouridylate synthase D</fullName>
    </alternativeName>
    <alternativeName>
        <fullName evidence="4">tRNA-uridine isomerase D</fullName>
    </alternativeName>
</protein>
<dbReference type="InterPro" id="IPR001656">
    <property type="entry name" value="PsdUridine_synth_TruD"/>
</dbReference>
<organism evidence="6 7">
    <name type="scientific">Mesocricetibacter intestinalis</name>
    <dbReference type="NCBI Taxonomy" id="1521930"/>
    <lineage>
        <taxon>Bacteria</taxon>
        <taxon>Pseudomonadati</taxon>
        <taxon>Pseudomonadota</taxon>
        <taxon>Gammaproteobacteria</taxon>
        <taxon>Pasteurellales</taxon>
        <taxon>Pasteurellaceae</taxon>
        <taxon>Mesocricetibacter</taxon>
    </lineage>
</organism>
<dbReference type="InterPro" id="IPR020119">
    <property type="entry name" value="PsdUridine_synth_TruD_CS"/>
</dbReference>
<comment type="catalytic activity">
    <reaction evidence="4">
        <text>uridine(13) in tRNA = pseudouridine(13) in tRNA</text>
        <dbReference type="Rhea" id="RHEA:42540"/>
        <dbReference type="Rhea" id="RHEA-COMP:10105"/>
        <dbReference type="Rhea" id="RHEA-COMP:10106"/>
        <dbReference type="ChEBI" id="CHEBI:65314"/>
        <dbReference type="ChEBI" id="CHEBI:65315"/>
        <dbReference type="EC" id="5.4.99.27"/>
    </reaction>
</comment>
<dbReference type="Gene3D" id="3.30.2340.10">
    <property type="entry name" value="TruD, insertion domain"/>
    <property type="match status" value="1"/>
</dbReference>
<sequence length="348" mass="39632">MEQLAYLQSEPQQQAILKQECADFWVIENLGYSLSGEGEFVALRVRKTDCNTLFVGEKLAAFAGIPARNMSYAGLKDRKGITEQWFCLQMPGKATPDFSQFCLAGVEILEVTRHQRKIRIGSLEGNAFQILLRNLSYSEDLENRLHTMVRIGFPNYFTEQRFGRDGHNLTQAMRWATGEIKVKDRNKRRFYLSAARSEVFNRLLSERIKEGVAQQVLHGDILQLAGSHSWFRVEREEELEGLQQRLDKHDLLLTGPLIGEGGENCTSAFERDMLEDYAALNRLMAREGVSPARRPLIIRPQQLEWRFEAEGLRLNFYLPAGSYATALIRELVQTKEAAPMVKGADSNG</sequence>
<dbReference type="PROSITE" id="PS50984">
    <property type="entry name" value="TRUD"/>
    <property type="match status" value="1"/>
</dbReference>
<dbReference type="Proteomes" id="UP000295657">
    <property type="component" value="Unassembled WGS sequence"/>
</dbReference>
<dbReference type="RefSeq" id="WP_133545727.1">
    <property type="nucleotide sequence ID" value="NZ_SNYQ01000009.1"/>
</dbReference>
<gene>
    <name evidence="4" type="primary">truD</name>
    <name evidence="6" type="ORF">EDC45_1877</name>
</gene>
<dbReference type="GO" id="GO:0003723">
    <property type="term" value="F:RNA binding"/>
    <property type="evidence" value="ECO:0007669"/>
    <property type="project" value="InterPro"/>
</dbReference>
<comment type="function">
    <text evidence="4">Responsible for synthesis of pseudouridine from uracil-13 in transfer RNAs.</text>
</comment>
<dbReference type="Gene3D" id="3.30.2350.20">
    <property type="entry name" value="TruD, catalytic domain"/>
    <property type="match status" value="1"/>
</dbReference>
<evidence type="ECO:0000313" key="7">
    <source>
        <dbReference type="Proteomes" id="UP000295657"/>
    </source>
</evidence>
<dbReference type="InterPro" id="IPR011760">
    <property type="entry name" value="PsdUridine_synth_TruD_insert"/>
</dbReference>
<dbReference type="Pfam" id="PF01142">
    <property type="entry name" value="TruD"/>
    <property type="match status" value="2"/>
</dbReference>
<comment type="similarity">
    <text evidence="1 4">Belongs to the pseudouridine synthase TruD family.</text>
</comment>
<evidence type="ECO:0000256" key="1">
    <source>
        <dbReference type="ARBA" id="ARBA00007953"/>
    </source>
</evidence>
<dbReference type="PANTHER" id="PTHR47811">
    <property type="entry name" value="TRNA PSEUDOURIDINE SYNTHASE D"/>
    <property type="match status" value="1"/>
</dbReference>
<dbReference type="GO" id="GO:0005829">
    <property type="term" value="C:cytosol"/>
    <property type="evidence" value="ECO:0007669"/>
    <property type="project" value="TreeGrafter"/>
</dbReference>
<dbReference type="GO" id="GO:0031119">
    <property type="term" value="P:tRNA pseudouridine synthesis"/>
    <property type="evidence" value="ECO:0007669"/>
    <property type="project" value="UniProtKB-UniRule"/>
</dbReference>
<dbReference type="NCBIfam" id="TIGR00094">
    <property type="entry name" value="tRNA_TruD_broad"/>
    <property type="match status" value="1"/>
</dbReference>
<feature type="domain" description="TRUD" evidence="5">
    <location>
        <begin position="152"/>
        <end position="310"/>
    </location>
</feature>
<name>A0A4R6VB12_9PAST</name>
<keyword evidence="3 4" id="KW-0413">Isomerase</keyword>
<feature type="active site" description="Nucleophile" evidence="4">
    <location>
        <position position="77"/>
    </location>
</feature>
<dbReference type="InterPro" id="IPR050170">
    <property type="entry name" value="TruD_pseudoU_synthase"/>
</dbReference>
<accession>A0A4R6VB12</accession>
<dbReference type="AlphaFoldDB" id="A0A4R6VB12"/>
<dbReference type="PANTHER" id="PTHR47811:SF1">
    <property type="entry name" value="TRNA PSEUDOURIDINE SYNTHASE D"/>
    <property type="match status" value="1"/>
</dbReference>
<evidence type="ECO:0000256" key="3">
    <source>
        <dbReference type="ARBA" id="ARBA00023235"/>
    </source>
</evidence>
<evidence type="ECO:0000259" key="5">
    <source>
        <dbReference type="PROSITE" id="PS50984"/>
    </source>
</evidence>
<evidence type="ECO:0000256" key="4">
    <source>
        <dbReference type="HAMAP-Rule" id="MF_01082"/>
    </source>
</evidence>
<evidence type="ECO:0000313" key="6">
    <source>
        <dbReference type="EMBL" id="TDQ56667.1"/>
    </source>
</evidence>
<evidence type="ECO:0000256" key="2">
    <source>
        <dbReference type="ARBA" id="ARBA00022694"/>
    </source>
</evidence>
<dbReference type="OrthoDB" id="1550679at2"/>
<dbReference type="HAMAP" id="MF_01082">
    <property type="entry name" value="TruD"/>
    <property type="match status" value="1"/>
</dbReference>
<dbReference type="CDD" id="cd02575">
    <property type="entry name" value="PseudoU_synth_EcTruD"/>
    <property type="match status" value="1"/>
</dbReference>
<dbReference type="SUPFAM" id="SSF55120">
    <property type="entry name" value="Pseudouridine synthase"/>
    <property type="match status" value="1"/>
</dbReference>
<dbReference type="NCBIfam" id="NF002155">
    <property type="entry name" value="PRK00984.1-4"/>
    <property type="match status" value="1"/>
</dbReference>